<dbReference type="AlphaFoldDB" id="A0A2A2JEZ8"/>
<keyword evidence="2" id="KW-0479">Metal-binding</keyword>
<gene>
    <name evidence="6" type="ORF">WR25_21446</name>
</gene>
<organism evidence="6 7">
    <name type="scientific">Diploscapter pachys</name>
    <dbReference type="NCBI Taxonomy" id="2018661"/>
    <lineage>
        <taxon>Eukaryota</taxon>
        <taxon>Metazoa</taxon>
        <taxon>Ecdysozoa</taxon>
        <taxon>Nematoda</taxon>
        <taxon>Chromadorea</taxon>
        <taxon>Rhabditida</taxon>
        <taxon>Rhabditina</taxon>
        <taxon>Rhabditomorpha</taxon>
        <taxon>Rhabditoidea</taxon>
        <taxon>Rhabditidae</taxon>
        <taxon>Diploscapter</taxon>
    </lineage>
</organism>
<proteinExistence type="predicted"/>
<name>A0A2A2JEZ8_9BILA</name>
<dbReference type="InterPro" id="IPR036388">
    <property type="entry name" value="WH-like_DNA-bd_sf"/>
</dbReference>
<dbReference type="PANTHER" id="PTHR21393">
    <property type="entry name" value="MITOCHONDRIAL 28S RIBOSOMAL PROTEIN S27"/>
    <property type="match status" value="1"/>
</dbReference>
<keyword evidence="3" id="KW-0175">Coiled coil</keyword>
<sequence length="1151" mass="133172">MASQSQSQRRDSSGSEADNGAASDDDQNTERYKVPSLADLSNRCMQFGNPHRYVLRFLMARGLVKKKHFIIHYLRYIAVHIMKLHYKVIEHVQANQKEIDELTHKIVACINANAKDLGLELVEHYDEESGIAYVVLITQLQQSKILSSGMTYNQDELYLLTSFVTEMAKNDGQMPHHAALCMGEKLPKPMSHAKVETFIDSLVKNKWVEFSGQNIRLQSRAIAELRTLFTDRYSLPKCSTCNKIVVNSANAAKCDDCTAIHHRICINRLFEQLDSDSAACSTAGCRFEFKKSDVNAHLMQTEVKTNDSDDSTDDERQSKYLIYEKRVQALGRENGYINFVCQWNSCGEEFFDFLKLKSHVEVNHLEYLGTYQFDSQIECPISGCSSVFADLNQLSRHITMHLFQARSQFVGYKEMLKNDEVKHIKSCAFEYCQVLYDGSVLNCSWKYCGMQFDDVTDLFDHVRTHVDLLDGTDRDEQKLHHCLWDLCEYKTTNKADLRRHVEHHSGEKSIACPFCSRFFGRIDNFLTHLKRNQRKESIDPSLQCQLCMKVCDDQKTLCSHVRRHFATKICDICGAAMPGPSMLNRHYQSAHTQRARVYDCPYENCNKTFYSQYDLICHQSVHEEPKFACETCGAKFRWKKVYEKHILQHQQNAITHPYVCHLCTKTYSYGNSLSHHLKENHGCPVPEGFTRFQYKKCQDGLYRLQTRRLLHDNLKAPQKMATLRLLNRISNSRISFRRLLLTGAFSLEKEWSSRHSQLQQLLRSGDYEWISSVQKKFVGGGMASAVDVDAAVCIAEHKDQVNDIMDMLYKLRHTPNAANILASSEYAAVRLLLKHQPKTLVKLLNNPINYGIFLNDHTACMVIDYFLEKNDIQTAARIGTMVMQQEQMDNQLLNLLALHSCIKWVELPLDQQTMQIGEAAEEESTSEEDDREDEERTLKFPYLKNEYFDDHFDITNPQHLVGKTLLWIVKSTKGLKEEVAYSIQVLADLLYEKQAVISTADWNKVLPTVKSLIVQRLTKQIEANPDEKIDQLLKKIGEVSVEEGKEELKLSKAIRDKIDEIKEKEEKQLMEGQIKEFAAWNAKRKELVEVQAEKLQLKLKLEEIEKEKREIEAEKEKVFFFENRLTWEKKAERNEEIQKEMATTLKKKHAN</sequence>
<dbReference type="InterPro" id="IPR019266">
    <property type="entry name" value="Ribosomal_mS27"/>
</dbReference>
<dbReference type="InterPro" id="IPR034913">
    <property type="entry name" value="mS27/PTCD2"/>
</dbReference>
<comment type="caution">
    <text evidence="6">The sequence shown here is derived from an EMBL/GenBank/DDBJ whole genome shotgun (WGS) entry which is preliminary data.</text>
</comment>
<dbReference type="Gene3D" id="3.30.160.60">
    <property type="entry name" value="Classic Zinc Finger"/>
    <property type="match status" value="4"/>
</dbReference>
<dbReference type="PANTHER" id="PTHR21393:SF0">
    <property type="entry name" value="SMALL RIBOSOMAL SUBUNIT PROTEIN MS27"/>
    <property type="match status" value="1"/>
</dbReference>
<feature type="domain" description="C2H2-type" evidence="5">
    <location>
        <begin position="480"/>
        <end position="509"/>
    </location>
</feature>
<feature type="domain" description="C2H2-type" evidence="5">
    <location>
        <begin position="627"/>
        <end position="654"/>
    </location>
</feature>
<feature type="coiled-coil region" evidence="3">
    <location>
        <begin position="1085"/>
        <end position="1124"/>
    </location>
</feature>
<feature type="region of interest" description="Disordered" evidence="4">
    <location>
        <begin position="1"/>
        <end position="28"/>
    </location>
</feature>
<dbReference type="GO" id="GO:0008270">
    <property type="term" value="F:zinc ion binding"/>
    <property type="evidence" value="ECO:0007669"/>
    <property type="project" value="UniProtKB-KW"/>
</dbReference>
<dbReference type="Pfam" id="PF10037">
    <property type="entry name" value="MRP-S27"/>
    <property type="match status" value="1"/>
</dbReference>
<evidence type="ECO:0000259" key="5">
    <source>
        <dbReference type="PROSITE" id="PS50157"/>
    </source>
</evidence>
<dbReference type="SUPFAM" id="SSF57667">
    <property type="entry name" value="beta-beta-alpha zinc fingers"/>
    <property type="match status" value="3"/>
</dbReference>
<dbReference type="InterPro" id="IPR013087">
    <property type="entry name" value="Znf_C2H2_type"/>
</dbReference>
<dbReference type="STRING" id="2018661.A0A2A2JEZ8"/>
<feature type="domain" description="C2H2-type" evidence="5">
    <location>
        <begin position="598"/>
        <end position="627"/>
    </location>
</feature>
<reference evidence="6 7" key="1">
    <citation type="journal article" date="2017" name="Curr. Biol.">
        <title>Genome architecture and evolution of a unichromosomal asexual nematode.</title>
        <authorList>
            <person name="Fradin H."/>
            <person name="Zegar C."/>
            <person name="Gutwein M."/>
            <person name="Lucas J."/>
            <person name="Kovtun M."/>
            <person name="Corcoran D."/>
            <person name="Baugh L.R."/>
            <person name="Kiontke K."/>
            <person name="Gunsalus K."/>
            <person name="Fitch D.H."/>
            <person name="Piano F."/>
        </authorList>
    </citation>
    <scope>NUCLEOTIDE SEQUENCE [LARGE SCALE GENOMIC DNA]</scope>
    <source>
        <strain evidence="6">PF1309</strain>
    </source>
</reference>
<protein>
    <recommendedName>
        <fullName evidence="5">C2H2-type domain-containing protein</fullName>
    </recommendedName>
</protein>
<dbReference type="SMART" id="SM00355">
    <property type="entry name" value="ZnF_C2H2"/>
    <property type="match status" value="10"/>
</dbReference>
<feature type="domain" description="C2H2-type" evidence="5">
    <location>
        <begin position="441"/>
        <end position="465"/>
    </location>
</feature>
<dbReference type="PROSITE" id="PS50157">
    <property type="entry name" value="ZINC_FINGER_C2H2_2"/>
    <property type="match status" value="5"/>
</dbReference>
<feature type="domain" description="C2H2-type" evidence="5">
    <location>
        <begin position="658"/>
        <end position="686"/>
    </location>
</feature>
<evidence type="ECO:0000313" key="6">
    <source>
        <dbReference type="EMBL" id="PAV60191.1"/>
    </source>
</evidence>
<dbReference type="OrthoDB" id="10039931at2759"/>
<dbReference type="PROSITE" id="PS00028">
    <property type="entry name" value="ZINC_FINGER_C2H2_1"/>
    <property type="match status" value="8"/>
</dbReference>
<dbReference type="GO" id="GO:0005739">
    <property type="term" value="C:mitochondrion"/>
    <property type="evidence" value="ECO:0007669"/>
    <property type="project" value="UniProtKB-SubCell"/>
</dbReference>
<keyword evidence="7" id="KW-1185">Reference proteome</keyword>
<dbReference type="Gene3D" id="1.10.10.10">
    <property type="entry name" value="Winged helix-like DNA-binding domain superfamily/Winged helix DNA-binding domain"/>
    <property type="match status" value="1"/>
</dbReference>
<dbReference type="InterPro" id="IPR036236">
    <property type="entry name" value="Znf_C2H2_sf"/>
</dbReference>
<evidence type="ECO:0000256" key="3">
    <source>
        <dbReference type="SAM" id="Coils"/>
    </source>
</evidence>
<dbReference type="Proteomes" id="UP000218231">
    <property type="component" value="Unassembled WGS sequence"/>
</dbReference>
<evidence type="ECO:0000256" key="4">
    <source>
        <dbReference type="SAM" id="MobiDB-lite"/>
    </source>
</evidence>
<evidence type="ECO:0000313" key="7">
    <source>
        <dbReference type="Proteomes" id="UP000218231"/>
    </source>
</evidence>
<accession>A0A2A2JEZ8</accession>
<dbReference type="EMBL" id="LIAE01010479">
    <property type="protein sequence ID" value="PAV60191.1"/>
    <property type="molecule type" value="Genomic_DNA"/>
</dbReference>
<evidence type="ECO:0000256" key="2">
    <source>
        <dbReference type="PROSITE-ProRule" id="PRU00042"/>
    </source>
</evidence>
<keyword evidence="2" id="KW-0863">Zinc-finger</keyword>
<comment type="subcellular location">
    <subcellularLocation>
        <location evidence="1">Mitochondrion</location>
    </subcellularLocation>
</comment>
<evidence type="ECO:0000256" key="1">
    <source>
        <dbReference type="ARBA" id="ARBA00004173"/>
    </source>
</evidence>
<keyword evidence="2" id="KW-0862">Zinc</keyword>